<dbReference type="Pfam" id="PF00400">
    <property type="entry name" value="WD40"/>
    <property type="match status" value="3"/>
</dbReference>
<dbReference type="PRINTS" id="PR00320">
    <property type="entry name" value="GPROTEINBRPT"/>
</dbReference>
<dbReference type="PANTHER" id="PTHR44324">
    <property type="entry name" value="WD40 REPEAT DOMAIN 95"/>
    <property type="match status" value="1"/>
</dbReference>
<dbReference type="InterPro" id="IPR019775">
    <property type="entry name" value="WD40_repeat_CS"/>
</dbReference>
<name>A0A2G8KX27_STIJA</name>
<feature type="compositionally biased region" description="Basic and acidic residues" evidence="4">
    <location>
        <begin position="726"/>
        <end position="735"/>
    </location>
</feature>
<gene>
    <name evidence="5" type="ORF">BSL78_10664</name>
</gene>
<keyword evidence="6" id="KW-1185">Reference proteome</keyword>
<keyword evidence="1 3" id="KW-0853">WD repeat</keyword>
<dbReference type="PROSITE" id="PS50294">
    <property type="entry name" value="WD_REPEATS_REGION"/>
    <property type="match status" value="1"/>
</dbReference>
<dbReference type="SUPFAM" id="SSF50978">
    <property type="entry name" value="WD40 repeat-like"/>
    <property type="match status" value="2"/>
</dbReference>
<dbReference type="Gene3D" id="2.130.10.10">
    <property type="entry name" value="YVTN repeat-like/Quinoprotein amine dehydrogenase"/>
    <property type="match status" value="3"/>
</dbReference>
<keyword evidence="2" id="KW-0677">Repeat</keyword>
<accession>A0A2G8KX27</accession>
<comment type="caution">
    <text evidence="5">The sequence shown here is derived from an EMBL/GenBank/DDBJ whole genome shotgun (WGS) entry which is preliminary data.</text>
</comment>
<dbReference type="EMBL" id="MRZV01000328">
    <property type="protein sequence ID" value="PIK52460.1"/>
    <property type="molecule type" value="Genomic_DNA"/>
</dbReference>
<dbReference type="STRING" id="307972.A0A2G8KX27"/>
<dbReference type="InterPro" id="IPR051242">
    <property type="entry name" value="WD-EF-hand_domain"/>
</dbReference>
<protein>
    <submittedName>
        <fullName evidence="5">Putative WD repeat-containing protein on Y chromosome</fullName>
    </submittedName>
</protein>
<organism evidence="5 6">
    <name type="scientific">Stichopus japonicus</name>
    <name type="common">Sea cucumber</name>
    <dbReference type="NCBI Taxonomy" id="307972"/>
    <lineage>
        <taxon>Eukaryota</taxon>
        <taxon>Metazoa</taxon>
        <taxon>Echinodermata</taxon>
        <taxon>Eleutherozoa</taxon>
        <taxon>Echinozoa</taxon>
        <taxon>Holothuroidea</taxon>
        <taxon>Aspidochirotacea</taxon>
        <taxon>Aspidochirotida</taxon>
        <taxon>Stichopodidae</taxon>
        <taxon>Apostichopus</taxon>
    </lineage>
</organism>
<sequence>MLERKGPSIGTSLLLICYWSMWRKMTELNLCSLPQWNEIRLLPSPHKDIIQKIAYLANTNRYVLVSKEGNISNWGPHLDMQKITKISNDSVKPRDVWVTTFCILQNVNKIALSFTSKEILIYDLSTKMELNCQYKVFGLNNTPLTMEYWNDPNNSNEAILVVGDTGGNVNAFLFSSVHIALFDRPQQPNGDAQEQIVQVNYKHLLKDKLKYCRLIRHNGHQEWTRLVKFAQHLDCFISCCTASQNSLVLGWIEKSKQKMKTSSFHISQGVNSFDYHEVLNLIAGVNNHVCLWNPYVVSKPVGLLRGHMAPILHVQFNFSRGQLISFSKDKVLRMWDVQLQVCLQRIAGMFPKGHDLTSSMFFHEEKNRLFVSFNNQLTMMEMKPEVKGRILSHEKPVTCVLYNSAFDQVISSCQGSTVNIWLLATGQKVKQFLNCHGNHEITTMSLDHTGTRLLTASTDGLVKIWDFNGHCHHILNAGRGQAVEISHILLLKRSLIVLGWDRYITVFRNQQIGPFFVDPSEWKGGQEHRDDILCAAFIGPHTLATGSYDGEIVIWNTGSEVASRHLRHRINRKLKAKSFHDATVDPDTNSPRAAAGTEDDDLITAENESGDDSQLCNIFLVSSVSFIVMAADPAALVSSWQPHLDSISHLHICTKHQRVLILSASNDLSLQVWDVYGNMIGTFGQENHWCIDSYSPPASGSKQTQMKDEDATEKSPRQTEQMNSDEEAHRYKESSIDNGDLLERVNSWNSTRLGKSYQETRQQKRERRRPGGRMDLPFCSGDRMGQPPVGPYGALDVTELNEVGTLSKPDFINHPHLYFHEGEARKLTEQREREKEDVSLLDELHSPFDEKSLFPSYILKYDTNMRRAHKEMLESSKNNKKGISESQKRLSRLGIIGRSTSSNAKVNGGGMKTRLSPLPEIPKKTTKQSVQANP</sequence>
<dbReference type="AlphaFoldDB" id="A0A2G8KX27"/>
<dbReference type="PANTHER" id="PTHR44324:SF1">
    <property type="entry name" value="WD REPEAT-CONTAINING PROTEIN 49"/>
    <property type="match status" value="1"/>
</dbReference>
<feature type="repeat" description="WD" evidence="3">
    <location>
        <begin position="441"/>
        <end position="468"/>
    </location>
</feature>
<feature type="region of interest" description="Disordered" evidence="4">
    <location>
        <begin position="753"/>
        <end position="787"/>
    </location>
</feature>
<feature type="region of interest" description="Disordered" evidence="4">
    <location>
        <begin position="872"/>
        <end position="934"/>
    </location>
</feature>
<feature type="region of interest" description="Disordered" evidence="4">
    <location>
        <begin position="694"/>
        <end position="736"/>
    </location>
</feature>
<feature type="compositionally biased region" description="Basic and acidic residues" evidence="4">
    <location>
        <begin position="705"/>
        <end position="717"/>
    </location>
</feature>
<dbReference type="PROSITE" id="PS00678">
    <property type="entry name" value="WD_REPEATS_1"/>
    <property type="match status" value="1"/>
</dbReference>
<evidence type="ECO:0000313" key="6">
    <source>
        <dbReference type="Proteomes" id="UP000230750"/>
    </source>
</evidence>
<dbReference type="InterPro" id="IPR020472">
    <property type="entry name" value="WD40_PAC1"/>
</dbReference>
<evidence type="ECO:0000256" key="1">
    <source>
        <dbReference type="ARBA" id="ARBA00022574"/>
    </source>
</evidence>
<dbReference type="InterPro" id="IPR001680">
    <property type="entry name" value="WD40_rpt"/>
</dbReference>
<evidence type="ECO:0000313" key="5">
    <source>
        <dbReference type="EMBL" id="PIK52460.1"/>
    </source>
</evidence>
<dbReference type="InterPro" id="IPR036322">
    <property type="entry name" value="WD40_repeat_dom_sf"/>
</dbReference>
<feature type="repeat" description="WD" evidence="3">
    <location>
        <begin position="304"/>
        <end position="338"/>
    </location>
</feature>
<dbReference type="Proteomes" id="UP000230750">
    <property type="component" value="Unassembled WGS sequence"/>
</dbReference>
<evidence type="ECO:0000256" key="3">
    <source>
        <dbReference type="PROSITE-ProRule" id="PRU00221"/>
    </source>
</evidence>
<reference evidence="5 6" key="1">
    <citation type="journal article" date="2017" name="PLoS Biol.">
        <title>The sea cucumber genome provides insights into morphological evolution and visceral regeneration.</title>
        <authorList>
            <person name="Zhang X."/>
            <person name="Sun L."/>
            <person name="Yuan J."/>
            <person name="Sun Y."/>
            <person name="Gao Y."/>
            <person name="Zhang L."/>
            <person name="Li S."/>
            <person name="Dai H."/>
            <person name="Hamel J.F."/>
            <person name="Liu C."/>
            <person name="Yu Y."/>
            <person name="Liu S."/>
            <person name="Lin W."/>
            <person name="Guo K."/>
            <person name="Jin S."/>
            <person name="Xu P."/>
            <person name="Storey K.B."/>
            <person name="Huan P."/>
            <person name="Zhang T."/>
            <person name="Zhou Y."/>
            <person name="Zhang J."/>
            <person name="Lin C."/>
            <person name="Li X."/>
            <person name="Xing L."/>
            <person name="Huo D."/>
            <person name="Sun M."/>
            <person name="Wang L."/>
            <person name="Mercier A."/>
            <person name="Li F."/>
            <person name="Yang H."/>
            <person name="Xiang J."/>
        </authorList>
    </citation>
    <scope>NUCLEOTIDE SEQUENCE [LARGE SCALE GENOMIC DNA]</scope>
    <source>
        <strain evidence="5">Shaxun</strain>
        <tissue evidence="5">Muscle</tissue>
    </source>
</reference>
<dbReference type="OrthoDB" id="10251381at2759"/>
<evidence type="ECO:0000256" key="4">
    <source>
        <dbReference type="SAM" id="MobiDB-lite"/>
    </source>
</evidence>
<feature type="repeat" description="WD" evidence="3">
    <location>
        <begin position="390"/>
        <end position="431"/>
    </location>
</feature>
<dbReference type="PROSITE" id="PS50082">
    <property type="entry name" value="WD_REPEATS_2"/>
    <property type="match status" value="3"/>
</dbReference>
<evidence type="ECO:0000256" key="2">
    <source>
        <dbReference type="ARBA" id="ARBA00022737"/>
    </source>
</evidence>
<proteinExistence type="predicted"/>
<dbReference type="InterPro" id="IPR015943">
    <property type="entry name" value="WD40/YVTN_repeat-like_dom_sf"/>
</dbReference>
<dbReference type="SMART" id="SM00320">
    <property type="entry name" value="WD40"/>
    <property type="match status" value="6"/>
</dbReference>